<proteinExistence type="predicted"/>
<evidence type="ECO:0000256" key="1">
    <source>
        <dbReference type="SAM" id="MobiDB-lite"/>
    </source>
</evidence>
<keyword evidence="2" id="KW-0812">Transmembrane</keyword>
<evidence type="ECO:0000313" key="4">
    <source>
        <dbReference type="Proteomes" id="UP001464923"/>
    </source>
</evidence>
<keyword evidence="2" id="KW-0472">Membrane</keyword>
<organism evidence="3 4">
    <name type="scientific">Pseudonocardia tropica</name>
    <dbReference type="NCBI Taxonomy" id="681289"/>
    <lineage>
        <taxon>Bacteria</taxon>
        <taxon>Bacillati</taxon>
        <taxon>Actinomycetota</taxon>
        <taxon>Actinomycetes</taxon>
        <taxon>Pseudonocardiales</taxon>
        <taxon>Pseudonocardiaceae</taxon>
        <taxon>Pseudonocardia</taxon>
    </lineage>
</organism>
<sequence>MRRQRVPLRRFDRTSWPEHGPHRDLLDLLDDVHVHHGCPSERVVARRLRTSTARVRDVVRGRALPGDAVGIRDLVAALAAQGRVDPATADRAEALTVAARRERDGAGPWPAGRRTGRPLWSPPGVAPAAGPATTGTRRTAVAALLLVLTAAVATAVVLSGHLPF</sequence>
<dbReference type="Proteomes" id="UP001464923">
    <property type="component" value="Unassembled WGS sequence"/>
</dbReference>
<dbReference type="EMBL" id="JBEDNP010000010">
    <property type="protein sequence ID" value="MEQ3540679.1"/>
    <property type="molecule type" value="Genomic_DNA"/>
</dbReference>
<feature type="transmembrane region" description="Helical" evidence="2">
    <location>
        <begin position="141"/>
        <end position="162"/>
    </location>
</feature>
<reference evidence="3 4" key="1">
    <citation type="submission" date="2024-03" db="EMBL/GenBank/DDBJ databases">
        <title>Draft genome sequence of Pseudonocardia tropica JCM 19149.</title>
        <authorList>
            <person name="Butdee W."/>
            <person name="Duangmal K."/>
        </authorList>
    </citation>
    <scope>NUCLEOTIDE SEQUENCE [LARGE SCALE GENOMIC DNA]</scope>
    <source>
        <strain evidence="3 4">JCM 19149</strain>
    </source>
</reference>
<evidence type="ECO:0000313" key="3">
    <source>
        <dbReference type="EMBL" id="MEQ3540679.1"/>
    </source>
</evidence>
<keyword evidence="2" id="KW-1133">Transmembrane helix</keyword>
<feature type="region of interest" description="Disordered" evidence="1">
    <location>
        <begin position="100"/>
        <end position="133"/>
    </location>
</feature>
<gene>
    <name evidence="3" type="ORF">WHI96_17850</name>
</gene>
<accession>A0ABV1JXJ6</accession>
<protein>
    <submittedName>
        <fullName evidence="3">Uncharacterized protein</fullName>
    </submittedName>
</protein>
<comment type="caution">
    <text evidence="3">The sequence shown here is derived from an EMBL/GenBank/DDBJ whole genome shotgun (WGS) entry which is preliminary data.</text>
</comment>
<evidence type="ECO:0000256" key="2">
    <source>
        <dbReference type="SAM" id="Phobius"/>
    </source>
</evidence>
<name>A0ABV1JXJ6_9PSEU</name>
<keyword evidence="4" id="KW-1185">Reference proteome</keyword>